<comment type="similarity">
    <text evidence="1 2">Belongs to the glycosyl hydrolase 31 family.</text>
</comment>
<dbReference type="PANTHER" id="PTHR22762:SF165">
    <property type="entry name" value="PUTATIVE (AFU_ORTHOLOGUE AFUA_1G06560)-RELATED"/>
    <property type="match status" value="1"/>
</dbReference>
<comment type="caution">
    <text evidence="6">The sequence shown here is derived from an EMBL/GenBank/DDBJ whole genome shotgun (WGS) entry which is preliminary data.</text>
</comment>
<dbReference type="CDD" id="cd14752">
    <property type="entry name" value="GH31_N"/>
    <property type="match status" value="1"/>
</dbReference>
<feature type="domain" description="Glycosyl hydrolase family 31 C-terminal" evidence="5">
    <location>
        <begin position="598"/>
        <end position="683"/>
    </location>
</feature>
<proteinExistence type="inferred from homology"/>
<dbReference type="AlphaFoldDB" id="A0A151A3C7"/>
<dbReference type="CDD" id="cd06599">
    <property type="entry name" value="GH31_glycosidase_Aec37"/>
    <property type="match status" value="1"/>
</dbReference>
<dbReference type="InterPro" id="IPR011013">
    <property type="entry name" value="Gal_mutarotase_sf_dom"/>
</dbReference>
<dbReference type="Pfam" id="PF13802">
    <property type="entry name" value="Gal_mutarotas_2"/>
    <property type="match status" value="1"/>
</dbReference>
<dbReference type="InterPro" id="IPR025887">
    <property type="entry name" value="Glyco_hydro_31_N_dom"/>
</dbReference>
<dbReference type="InterPro" id="IPR000322">
    <property type="entry name" value="Glyco_hydro_31_TIM"/>
</dbReference>
<dbReference type="SUPFAM" id="SSF51011">
    <property type="entry name" value="Glycosyl hydrolase domain"/>
    <property type="match status" value="1"/>
</dbReference>
<dbReference type="InterPro" id="IPR017853">
    <property type="entry name" value="GH"/>
</dbReference>
<sequence>MTHKFAQAINDHTLEIKHPVKEIFYTIRVLEKTLINVKVSNTAHISLPTYTITPYDTVLPYEGLSRYHTHGFALSKFTVDENDEEITIKTTQLKLVINKQRLKFYWFQKDAKDTFQPLFNDRHTQAYHFDISDNHPTCHYISREIDEKYFGLGEKSGTVNKNGERYRMLNIDAMGYSAKNTDPLYKHIPFYITYKPSTKMTYGLYYDDYQRSTFDLGKELDNYHGYYRYYETEATFLDYYVIGGSTIKDVTQKFSQITGRPTVFPSWSASYSGSTMQYTDEPHSQARLSHFLNDCKKHDINVRSFHLSSGYTSIDDKRYVFNWNYDKFPDPRAFGKTFTDNNVEVVANIKPSLMLNHPLLDEVLEFDGFIKDEHGDPLKIQFWDDEGYYLDFTNPQTIAWWQHKIKTKLIDNHIHCTWNDNNEFEIWDSHAQVHGFNSGHTNFNDYRAIMPLLMSIASREIQIKETDTTTPYIISRSGCAGMSKYVQTWTGDNNTSWESLKYNNYMAQGLSLSGVHNFGHDIGGFSGPKPDPELFLRWVQNGIFYPRFSIHSWNSDQTVNEPWMHPEVLEDVKGAMHLHERLIPYFDQLQQESHHDFTPIVRPTFLEFERDTQTLEDYDTWMLGSKMLVSPVVEPGQSTKTIYLPQNNKGWVNFFTQESYEGGQYISLDIELDTIPIFIQKNSQIPMYDDKLEHEKLISFN</sequence>
<dbReference type="GO" id="GO:0004553">
    <property type="term" value="F:hydrolase activity, hydrolyzing O-glycosyl compounds"/>
    <property type="evidence" value="ECO:0007669"/>
    <property type="project" value="InterPro"/>
</dbReference>
<gene>
    <name evidence="6" type="ORF">A0131_03010</name>
</gene>
<dbReference type="GO" id="GO:0030246">
    <property type="term" value="F:carbohydrate binding"/>
    <property type="evidence" value="ECO:0007669"/>
    <property type="project" value="InterPro"/>
</dbReference>
<dbReference type="PANTHER" id="PTHR22762">
    <property type="entry name" value="ALPHA-GLUCOSIDASE"/>
    <property type="match status" value="1"/>
</dbReference>
<evidence type="ECO:0000313" key="6">
    <source>
        <dbReference type="EMBL" id="KYH13775.1"/>
    </source>
</evidence>
<dbReference type="Pfam" id="PF21365">
    <property type="entry name" value="Glyco_hydro_31_3rd"/>
    <property type="match status" value="1"/>
</dbReference>
<keyword evidence="2" id="KW-0378">Hydrolase</keyword>
<evidence type="ECO:0000313" key="7">
    <source>
        <dbReference type="Proteomes" id="UP000075418"/>
    </source>
</evidence>
<dbReference type="Proteomes" id="UP000075418">
    <property type="component" value="Unassembled WGS sequence"/>
</dbReference>
<evidence type="ECO:0000256" key="1">
    <source>
        <dbReference type="ARBA" id="ARBA00007806"/>
    </source>
</evidence>
<dbReference type="SUPFAM" id="SSF74650">
    <property type="entry name" value="Galactose mutarotase-like"/>
    <property type="match status" value="1"/>
</dbReference>
<organism evidence="6 7">
    <name type="scientific">Staphylococcus kloosii</name>
    <dbReference type="NCBI Taxonomy" id="29384"/>
    <lineage>
        <taxon>Bacteria</taxon>
        <taxon>Bacillati</taxon>
        <taxon>Bacillota</taxon>
        <taxon>Bacilli</taxon>
        <taxon>Bacillales</taxon>
        <taxon>Staphylococcaceae</taxon>
        <taxon>Staphylococcus</taxon>
    </lineage>
</organism>
<dbReference type="Gene3D" id="3.20.20.80">
    <property type="entry name" value="Glycosidases"/>
    <property type="match status" value="1"/>
</dbReference>
<dbReference type="Gene3D" id="2.60.40.1180">
    <property type="entry name" value="Golgi alpha-mannosidase II"/>
    <property type="match status" value="1"/>
</dbReference>
<dbReference type="EMBL" id="LUGM01000002">
    <property type="protein sequence ID" value="KYH13775.1"/>
    <property type="molecule type" value="Genomic_DNA"/>
</dbReference>
<name>A0A151A3C7_9STAP</name>
<dbReference type="InterPro" id="IPR013780">
    <property type="entry name" value="Glyco_hydro_b"/>
</dbReference>
<dbReference type="Gene3D" id="2.60.40.1760">
    <property type="entry name" value="glycosyl hydrolase (family 31)"/>
    <property type="match status" value="1"/>
</dbReference>
<evidence type="ECO:0000256" key="2">
    <source>
        <dbReference type="RuleBase" id="RU361185"/>
    </source>
</evidence>
<accession>A0A151A3C7</accession>
<dbReference type="Pfam" id="PF01055">
    <property type="entry name" value="Glyco_hydro_31_2nd"/>
    <property type="match status" value="1"/>
</dbReference>
<dbReference type="GO" id="GO:0005975">
    <property type="term" value="P:carbohydrate metabolic process"/>
    <property type="evidence" value="ECO:0007669"/>
    <property type="project" value="InterPro"/>
</dbReference>
<feature type="domain" description="Glycoside hydrolase family 31 N-terminal" evidence="4">
    <location>
        <begin position="26"/>
        <end position="215"/>
    </location>
</feature>
<evidence type="ECO:0000259" key="3">
    <source>
        <dbReference type="Pfam" id="PF01055"/>
    </source>
</evidence>
<protein>
    <submittedName>
        <fullName evidence="6">Uncharacterized protein</fullName>
    </submittedName>
</protein>
<keyword evidence="2" id="KW-0326">Glycosidase</keyword>
<dbReference type="SUPFAM" id="SSF51445">
    <property type="entry name" value="(Trans)glycosidases"/>
    <property type="match status" value="1"/>
</dbReference>
<reference evidence="6 7" key="1">
    <citation type="submission" date="2016-02" db="EMBL/GenBank/DDBJ databases">
        <title>Draft genome sequence of hydrocarbon degrading Staphylococcus saprophyticus Strain CNV2, isolated from crude-oil contaminated soil from Noonmati Oil Refinery, Guwahati, Assam, India.</title>
        <authorList>
            <person name="Mukherjee A."/>
            <person name="Chettri B."/>
            <person name="Langpoklakpam J."/>
            <person name="Singh A.K."/>
            <person name="Chattopadhyay D.J."/>
        </authorList>
    </citation>
    <scope>NUCLEOTIDE SEQUENCE [LARGE SCALE GENOMIC DNA]</scope>
    <source>
        <strain evidence="6 7">CNV2</strain>
    </source>
</reference>
<dbReference type="RefSeq" id="WP_061854006.1">
    <property type="nucleotide sequence ID" value="NZ_LUGM01000002.1"/>
</dbReference>
<evidence type="ECO:0000259" key="4">
    <source>
        <dbReference type="Pfam" id="PF13802"/>
    </source>
</evidence>
<feature type="domain" description="Glycoside hydrolase family 31 TIM barrel" evidence="3">
    <location>
        <begin position="261"/>
        <end position="586"/>
    </location>
</feature>
<evidence type="ECO:0000259" key="5">
    <source>
        <dbReference type="Pfam" id="PF21365"/>
    </source>
</evidence>
<dbReference type="InterPro" id="IPR048395">
    <property type="entry name" value="Glyco_hydro_31_C"/>
</dbReference>